<accession>A0A1M4YW28</accession>
<dbReference type="GO" id="GO:0015192">
    <property type="term" value="F:L-phenylalanine transmembrane transporter activity"/>
    <property type="evidence" value="ECO:0007669"/>
    <property type="project" value="TreeGrafter"/>
</dbReference>
<evidence type="ECO:0000256" key="5">
    <source>
        <dbReference type="ARBA" id="ARBA00022692"/>
    </source>
</evidence>
<keyword evidence="3" id="KW-1003">Cell membrane</keyword>
<proteinExistence type="inferred from homology"/>
<evidence type="ECO:0000256" key="1">
    <source>
        <dbReference type="ARBA" id="ARBA00004651"/>
    </source>
</evidence>
<feature type="transmembrane region" description="Helical" evidence="10">
    <location>
        <begin position="7"/>
        <end position="25"/>
    </location>
</feature>
<comment type="subcellular location">
    <subcellularLocation>
        <location evidence="1">Cell membrane</location>
        <topology evidence="1">Multi-pass membrane protein</topology>
    </subcellularLocation>
</comment>
<reference evidence="11 12" key="1">
    <citation type="submission" date="2016-11" db="EMBL/GenBank/DDBJ databases">
        <authorList>
            <person name="Jaros S."/>
            <person name="Januszkiewicz K."/>
            <person name="Wedrychowicz H."/>
        </authorList>
    </citation>
    <scope>NUCLEOTIDE SEQUENCE [LARGE SCALE GENOMIC DNA]</scope>
    <source>
        <strain evidence="11 12">DSM 26883</strain>
    </source>
</reference>
<evidence type="ECO:0000256" key="10">
    <source>
        <dbReference type="SAM" id="Phobius"/>
    </source>
</evidence>
<feature type="transmembrane region" description="Helical" evidence="10">
    <location>
        <begin position="57"/>
        <end position="80"/>
    </location>
</feature>
<keyword evidence="12" id="KW-1185">Reference proteome</keyword>
<dbReference type="GO" id="GO:1903806">
    <property type="term" value="P:L-isoleucine import across plasma membrane"/>
    <property type="evidence" value="ECO:0007669"/>
    <property type="project" value="TreeGrafter"/>
</dbReference>
<name>A0A1M4YW28_9BACE</name>
<evidence type="ECO:0000313" key="11">
    <source>
        <dbReference type="EMBL" id="SHF09908.1"/>
    </source>
</evidence>
<dbReference type="InterPro" id="IPR001851">
    <property type="entry name" value="ABC_transp_permease"/>
</dbReference>
<keyword evidence="4" id="KW-0997">Cell inner membrane</keyword>
<gene>
    <name evidence="11" type="ORF">SAMN05444349_11162</name>
</gene>
<dbReference type="GO" id="GO:0015188">
    <property type="term" value="F:L-isoleucine transmembrane transporter activity"/>
    <property type="evidence" value="ECO:0007669"/>
    <property type="project" value="TreeGrafter"/>
</dbReference>
<sequence length="290" mass="31941">MQIIINIIITFTFYLLIGYSFWLIYSVVKFFNLTHAAYITISAYLTYSLVNQTRLHILMAMLLAIGITIGIGILLEQYLFGPIKRKNAAPMSLMIISLGTYIALQNCISLIWGDLSLSIRFSSIQAGYNIFGGHITLIQIISISILLGMFLVTNVIIYHCKTGRNIRAVSDNPELSNIIGINSEKTTLWVCGISSFLAAIVGILYALDTDMAPVMGFNLLLYGVVAMIIGGTGNSRGLVGGSLLLSSAQHLAAYFIGSEWINAIAYIFLILFLLYRPLGFSGIRQKKTEL</sequence>
<evidence type="ECO:0000256" key="2">
    <source>
        <dbReference type="ARBA" id="ARBA00022448"/>
    </source>
</evidence>
<comment type="similarity">
    <text evidence="9">Belongs to the binding-protein-dependent transport system permease family. LivHM subfamily.</text>
</comment>
<dbReference type="PANTHER" id="PTHR11795:SF371">
    <property type="entry name" value="HIGH-AFFINITY BRANCHED-CHAIN AMINO ACID TRANSPORT SYSTEM PERMEASE PROTEIN LIVH"/>
    <property type="match status" value="1"/>
</dbReference>
<dbReference type="InterPro" id="IPR052157">
    <property type="entry name" value="BCAA_transport_permease"/>
</dbReference>
<dbReference type="AlphaFoldDB" id="A0A1M4YW28"/>
<keyword evidence="8 10" id="KW-0472">Membrane</keyword>
<keyword evidence="6" id="KW-0029">Amino-acid transport</keyword>
<dbReference type="CDD" id="cd06582">
    <property type="entry name" value="TM_PBP1_LivH_like"/>
    <property type="match status" value="1"/>
</dbReference>
<dbReference type="GO" id="GO:0015190">
    <property type="term" value="F:L-leucine transmembrane transporter activity"/>
    <property type="evidence" value="ECO:0007669"/>
    <property type="project" value="TreeGrafter"/>
</dbReference>
<organism evidence="11 12">
    <name type="scientific">Bacteroides faecichinchillae</name>
    <dbReference type="NCBI Taxonomy" id="871325"/>
    <lineage>
        <taxon>Bacteria</taxon>
        <taxon>Pseudomonadati</taxon>
        <taxon>Bacteroidota</taxon>
        <taxon>Bacteroidia</taxon>
        <taxon>Bacteroidales</taxon>
        <taxon>Bacteroidaceae</taxon>
        <taxon>Bacteroides</taxon>
    </lineage>
</organism>
<evidence type="ECO:0000256" key="4">
    <source>
        <dbReference type="ARBA" id="ARBA00022519"/>
    </source>
</evidence>
<evidence type="ECO:0000256" key="9">
    <source>
        <dbReference type="ARBA" id="ARBA00037998"/>
    </source>
</evidence>
<feature type="transmembrane region" description="Helical" evidence="10">
    <location>
        <begin position="134"/>
        <end position="157"/>
    </location>
</feature>
<dbReference type="Pfam" id="PF02653">
    <property type="entry name" value="BPD_transp_2"/>
    <property type="match status" value="1"/>
</dbReference>
<keyword evidence="5 10" id="KW-0812">Transmembrane</keyword>
<evidence type="ECO:0000313" key="12">
    <source>
        <dbReference type="Proteomes" id="UP000184436"/>
    </source>
</evidence>
<protein>
    <submittedName>
        <fullName evidence="11">Branched-chain amino acid transport system permease protein</fullName>
    </submittedName>
</protein>
<dbReference type="GO" id="GO:0042941">
    <property type="term" value="P:D-alanine transmembrane transport"/>
    <property type="evidence" value="ECO:0007669"/>
    <property type="project" value="TreeGrafter"/>
</dbReference>
<dbReference type="PANTHER" id="PTHR11795">
    <property type="entry name" value="BRANCHED-CHAIN AMINO ACID TRANSPORT SYSTEM PERMEASE PROTEIN LIVH"/>
    <property type="match status" value="1"/>
</dbReference>
<feature type="transmembrane region" description="Helical" evidence="10">
    <location>
        <begin position="187"/>
        <end position="207"/>
    </location>
</feature>
<keyword evidence="7 10" id="KW-1133">Transmembrane helix</keyword>
<evidence type="ECO:0000256" key="8">
    <source>
        <dbReference type="ARBA" id="ARBA00023136"/>
    </source>
</evidence>
<dbReference type="EMBL" id="FQVD01000011">
    <property type="protein sequence ID" value="SHF09908.1"/>
    <property type="molecule type" value="Genomic_DNA"/>
</dbReference>
<keyword evidence="2" id="KW-0813">Transport</keyword>
<evidence type="ECO:0000256" key="7">
    <source>
        <dbReference type="ARBA" id="ARBA00022989"/>
    </source>
</evidence>
<dbReference type="RefSeq" id="WP_025074915.1">
    <property type="nucleotide sequence ID" value="NZ_FQVD01000011.1"/>
</dbReference>
<evidence type="ECO:0000256" key="3">
    <source>
        <dbReference type="ARBA" id="ARBA00022475"/>
    </source>
</evidence>
<feature type="transmembrane region" description="Helical" evidence="10">
    <location>
        <begin position="92"/>
        <end position="113"/>
    </location>
</feature>
<dbReference type="STRING" id="871325.SAMN05444349_11162"/>
<feature type="transmembrane region" description="Helical" evidence="10">
    <location>
        <begin position="219"/>
        <end position="239"/>
    </location>
</feature>
<dbReference type="GO" id="GO:0005304">
    <property type="term" value="F:L-valine transmembrane transporter activity"/>
    <property type="evidence" value="ECO:0007669"/>
    <property type="project" value="TreeGrafter"/>
</dbReference>
<dbReference type="Proteomes" id="UP000184436">
    <property type="component" value="Unassembled WGS sequence"/>
</dbReference>
<dbReference type="GO" id="GO:0015808">
    <property type="term" value="P:L-alanine transport"/>
    <property type="evidence" value="ECO:0007669"/>
    <property type="project" value="TreeGrafter"/>
</dbReference>
<dbReference type="GO" id="GO:0005886">
    <property type="term" value="C:plasma membrane"/>
    <property type="evidence" value="ECO:0007669"/>
    <property type="project" value="UniProtKB-SubCell"/>
</dbReference>
<feature type="transmembrane region" description="Helical" evidence="10">
    <location>
        <begin position="251"/>
        <end position="275"/>
    </location>
</feature>
<evidence type="ECO:0000256" key="6">
    <source>
        <dbReference type="ARBA" id="ARBA00022970"/>
    </source>
</evidence>